<sequence length="77" mass="9379">MDSMETFPTAREIHLCRPSMIHRYDDPGWRRWTRGCSIVYRSDPWKSEFIGRYQLEPCGSSARYQGSHEWRRVRQDR</sequence>
<organism evidence="1 2">
    <name type="scientific">Tetragonisca angustula</name>
    <dbReference type="NCBI Taxonomy" id="166442"/>
    <lineage>
        <taxon>Eukaryota</taxon>
        <taxon>Metazoa</taxon>
        <taxon>Ecdysozoa</taxon>
        <taxon>Arthropoda</taxon>
        <taxon>Hexapoda</taxon>
        <taxon>Insecta</taxon>
        <taxon>Pterygota</taxon>
        <taxon>Neoptera</taxon>
        <taxon>Endopterygota</taxon>
        <taxon>Hymenoptera</taxon>
        <taxon>Apocrita</taxon>
        <taxon>Aculeata</taxon>
        <taxon>Apoidea</taxon>
        <taxon>Anthophila</taxon>
        <taxon>Apidae</taxon>
        <taxon>Tetragonisca</taxon>
    </lineage>
</organism>
<dbReference type="AlphaFoldDB" id="A0AAW1AFQ2"/>
<keyword evidence="2" id="KW-1185">Reference proteome</keyword>
<protein>
    <submittedName>
        <fullName evidence="1">Uncharacterized protein</fullName>
    </submittedName>
</protein>
<name>A0AAW1AFQ2_9HYME</name>
<dbReference type="Proteomes" id="UP001432146">
    <property type="component" value="Unassembled WGS sequence"/>
</dbReference>
<accession>A0AAW1AFQ2</accession>
<reference evidence="1 2" key="1">
    <citation type="submission" date="2024-05" db="EMBL/GenBank/DDBJ databases">
        <title>The nuclear and mitochondrial genome assemblies of Tetragonisca angustula (Apidae: Meliponini), a tiny yet remarkable pollinator in the Neotropics.</title>
        <authorList>
            <person name="Ferrari R."/>
            <person name="Ricardo P.C."/>
            <person name="Dias F.C."/>
            <person name="Araujo N.S."/>
            <person name="Soares D.O."/>
            <person name="Zhou Q.-S."/>
            <person name="Zhu C.-D."/>
            <person name="Coutinho L."/>
            <person name="Airas M.C."/>
            <person name="Batista T.M."/>
        </authorList>
    </citation>
    <scope>NUCLEOTIDE SEQUENCE [LARGE SCALE GENOMIC DNA]</scope>
    <source>
        <strain evidence="1">ASF017062</strain>
        <tissue evidence="1">Abdomen</tissue>
    </source>
</reference>
<gene>
    <name evidence="1" type="ORF">QLX08_001360</name>
</gene>
<evidence type="ECO:0000313" key="1">
    <source>
        <dbReference type="EMBL" id="KAK9308747.1"/>
    </source>
</evidence>
<comment type="caution">
    <text evidence="1">The sequence shown here is derived from an EMBL/GenBank/DDBJ whole genome shotgun (WGS) entry which is preliminary data.</text>
</comment>
<evidence type="ECO:0000313" key="2">
    <source>
        <dbReference type="Proteomes" id="UP001432146"/>
    </source>
</evidence>
<dbReference type="EMBL" id="JAWNGG020000017">
    <property type="protein sequence ID" value="KAK9308747.1"/>
    <property type="molecule type" value="Genomic_DNA"/>
</dbReference>
<proteinExistence type="predicted"/>